<dbReference type="EMBL" id="KV878209">
    <property type="protein sequence ID" value="OJJ41945.1"/>
    <property type="molecule type" value="Genomic_DNA"/>
</dbReference>
<name>A0A1L9S441_ASPWE</name>
<dbReference type="GeneID" id="63747648"/>
<reference evidence="2" key="1">
    <citation type="journal article" date="2017" name="Genome Biol.">
        <title>Comparative genomics reveals high biological diversity and specific adaptations in the industrially and medically important fungal genus Aspergillus.</title>
        <authorList>
            <person name="de Vries R.P."/>
            <person name="Riley R."/>
            <person name="Wiebenga A."/>
            <person name="Aguilar-Osorio G."/>
            <person name="Amillis S."/>
            <person name="Uchima C.A."/>
            <person name="Anderluh G."/>
            <person name="Asadollahi M."/>
            <person name="Askin M."/>
            <person name="Barry K."/>
            <person name="Battaglia E."/>
            <person name="Bayram O."/>
            <person name="Benocci T."/>
            <person name="Braus-Stromeyer S.A."/>
            <person name="Caldana C."/>
            <person name="Canovas D."/>
            <person name="Cerqueira G.C."/>
            <person name="Chen F."/>
            <person name="Chen W."/>
            <person name="Choi C."/>
            <person name="Clum A."/>
            <person name="Dos Santos R.A."/>
            <person name="Damasio A.R."/>
            <person name="Diallinas G."/>
            <person name="Emri T."/>
            <person name="Fekete E."/>
            <person name="Flipphi M."/>
            <person name="Freyberg S."/>
            <person name="Gallo A."/>
            <person name="Gournas C."/>
            <person name="Habgood R."/>
            <person name="Hainaut M."/>
            <person name="Harispe M.L."/>
            <person name="Henrissat B."/>
            <person name="Hilden K.S."/>
            <person name="Hope R."/>
            <person name="Hossain A."/>
            <person name="Karabika E."/>
            <person name="Karaffa L."/>
            <person name="Karanyi Z."/>
            <person name="Krasevec N."/>
            <person name="Kuo A."/>
            <person name="Kusch H."/>
            <person name="LaButti K."/>
            <person name="Lagendijk E.L."/>
            <person name="Lapidus A."/>
            <person name="Levasseur A."/>
            <person name="Lindquist E."/>
            <person name="Lipzen A."/>
            <person name="Logrieco A.F."/>
            <person name="MacCabe A."/>
            <person name="Maekelae M.R."/>
            <person name="Malavazi I."/>
            <person name="Melin P."/>
            <person name="Meyer V."/>
            <person name="Mielnichuk N."/>
            <person name="Miskei M."/>
            <person name="Molnar A.P."/>
            <person name="Mule G."/>
            <person name="Ngan C.Y."/>
            <person name="Orejas M."/>
            <person name="Orosz E."/>
            <person name="Ouedraogo J.P."/>
            <person name="Overkamp K.M."/>
            <person name="Park H.-S."/>
            <person name="Perrone G."/>
            <person name="Piumi F."/>
            <person name="Punt P.J."/>
            <person name="Ram A.F."/>
            <person name="Ramon A."/>
            <person name="Rauscher S."/>
            <person name="Record E."/>
            <person name="Riano-Pachon D.M."/>
            <person name="Robert V."/>
            <person name="Roehrig J."/>
            <person name="Ruller R."/>
            <person name="Salamov A."/>
            <person name="Salih N.S."/>
            <person name="Samson R.A."/>
            <person name="Sandor E."/>
            <person name="Sanguinetti M."/>
            <person name="Schuetze T."/>
            <person name="Sepcic K."/>
            <person name="Shelest E."/>
            <person name="Sherlock G."/>
            <person name="Sophianopoulou V."/>
            <person name="Squina F.M."/>
            <person name="Sun H."/>
            <person name="Susca A."/>
            <person name="Todd R.B."/>
            <person name="Tsang A."/>
            <person name="Unkles S.E."/>
            <person name="van de Wiele N."/>
            <person name="van Rossen-Uffink D."/>
            <person name="Oliveira J.V."/>
            <person name="Vesth T.C."/>
            <person name="Visser J."/>
            <person name="Yu J.-H."/>
            <person name="Zhou M."/>
            <person name="Andersen M.R."/>
            <person name="Archer D.B."/>
            <person name="Baker S.E."/>
            <person name="Benoit I."/>
            <person name="Brakhage A.A."/>
            <person name="Braus G.H."/>
            <person name="Fischer R."/>
            <person name="Frisvad J.C."/>
            <person name="Goldman G.H."/>
            <person name="Houbraken J."/>
            <person name="Oakley B."/>
            <person name="Pocsi I."/>
            <person name="Scazzocchio C."/>
            <person name="Seiboth B."/>
            <person name="vanKuyk P.A."/>
            <person name="Wortman J."/>
            <person name="Dyer P.S."/>
            <person name="Grigoriev I.V."/>
        </authorList>
    </citation>
    <scope>NUCLEOTIDE SEQUENCE [LARGE SCALE GENOMIC DNA]</scope>
    <source>
        <strain evidence="2">DTO 134E9</strain>
    </source>
</reference>
<protein>
    <recommendedName>
        <fullName evidence="3">LDB19 N-terminal domain-containing protein</fullName>
    </recommendedName>
</protein>
<dbReference type="STRING" id="1073089.A0A1L9S441"/>
<accession>A0A1L9S441</accession>
<dbReference type="VEuPathDB" id="FungiDB:ASPWEDRAFT_179615"/>
<evidence type="ECO:0000313" key="2">
    <source>
        <dbReference type="Proteomes" id="UP000184383"/>
    </source>
</evidence>
<proteinExistence type="predicted"/>
<sequence length="371" mass="41198">MTPQSLSLSAHDITRTHISGSASIAISPNTNSTVYPAISISLIRTVVLEQSSTNVGENKGGFFERLRCRHSPRQRKSQSMIESSSSEEKVIQSNLWHQPELVENHVHSEWNLLRFPFSIPVPEDLPATTETVLGKVSYVIEAQTDSGICTRQPVDIQCRSIQDGQTVDYARAFPGQRLSTQTFLTRMRPDSRVTARYAAKEVVYQTITKGIRATETKYATVKELRWRVEETVNAVEVYPDTTRCKGQIIRQLAAGKQTGHWIATGTDGQVAVAFEITIPQSANAADEIDISSYSRGLAITVSHRLMLDVIIGEDTFDQGTGKLVDRKPRVRSLNASFPIAVDRAQGDEGLITHGLPQYDETAMPPDYEPKR</sequence>
<gene>
    <name evidence="1" type="ORF">ASPWEDRAFT_179615</name>
</gene>
<evidence type="ECO:0000313" key="1">
    <source>
        <dbReference type="EMBL" id="OJJ41945.1"/>
    </source>
</evidence>
<dbReference type="OrthoDB" id="3922101at2759"/>
<keyword evidence="2" id="KW-1185">Reference proteome</keyword>
<dbReference type="Proteomes" id="UP000184383">
    <property type="component" value="Unassembled WGS sequence"/>
</dbReference>
<dbReference type="Gene3D" id="2.60.40.640">
    <property type="match status" value="1"/>
</dbReference>
<evidence type="ECO:0008006" key="3">
    <source>
        <dbReference type="Google" id="ProtNLM"/>
    </source>
</evidence>
<dbReference type="RefSeq" id="XP_040695621.1">
    <property type="nucleotide sequence ID" value="XM_040831800.1"/>
</dbReference>
<dbReference type="InterPro" id="IPR014752">
    <property type="entry name" value="Arrestin-like_C"/>
</dbReference>
<dbReference type="AlphaFoldDB" id="A0A1L9S441"/>
<organism evidence="1 2">
    <name type="scientific">Aspergillus wentii DTO 134E9</name>
    <dbReference type="NCBI Taxonomy" id="1073089"/>
    <lineage>
        <taxon>Eukaryota</taxon>
        <taxon>Fungi</taxon>
        <taxon>Dikarya</taxon>
        <taxon>Ascomycota</taxon>
        <taxon>Pezizomycotina</taxon>
        <taxon>Eurotiomycetes</taxon>
        <taxon>Eurotiomycetidae</taxon>
        <taxon>Eurotiales</taxon>
        <taxon>Aspergillaceae</taxon>
        <taxon>Aspergillus</taxon>
        <taxon>Aspergillus subgen. Cremei</taxon>
    </lineage>
</organism>